<sequence length="108" mass="12944">MHVSFGTYPFIPRSDKPRKMRVMVYIDQWGQTQYEPQAKYYFRWLPNNGGTTRRPRSLAWSLIHGMKLKLDEIEFVEIGRAKTNMKALREQEYRLSFFPFDPPKKAAR</sequence>
<dbReference type="Proteomes" id="UP000433183">
    <property type="component" value="Segment"/>
</dbReference>
<dbReference type="EMBL" id="MN732867">
    <property type="protein sequence ID" value="QGZ16183.1"/>
    <property type="molecule type" value="Genomic_DNA"/>
</dbReference>
<name>A0A6B9J9D4_9CAUD</name>
<gene>
    <name evidence="1" type="ORF">Hena1_00070</name>
</gene>
<keyword evidence="2" id="KW-1185">Reference proteome</keyword>
<reference evidence="1 2" key="1">
    <citation type="submission" date="2019-11" db="EMBL/GenBank/DDBJ databases">
        <title>Characterization of a new Erwinia amylovora bacteriophage.</title>
        <authorList>
            <person name="Valentovich L.N."/>
            <person name="Akhremchuk A.E."/>
            <person name="Besarab N.V."/>
            <person name="Lagonenko A.L."/>
        </authorList>
    </citation>
    <scope>NUCLEOTIDE SEQUENCE [LARGE SCALE GENOMIC DNA]</scope>
</reference>
<organism evidence="1 2">
    <name type="scientific">Erwinia phage Hena1</name>
    <dbReference type="NCBI Taxonomy" id="2678601"/>
    <lineage>
        <taxon>Viruses</taxon>
        <taxon>Duplodnaviria</taxon>
        <taxon>Heunggongvirae</taxon>
        <taxon>Uroviricota</taxon>
        <taxon>Caudoviricetes</taxon>
        <taxon>Vequintavirinae</taxon>
        <taxon>Henunavirus</taxon>
        <taxon>Henunavirus hena1</taxon>
    </lineage>
</organism>
<evidence type="ECO:0000313" key="1">
    <source>
        <dbReference type="EMBL" id="QGZ16183.1"/>
    </source>
</evidence>
<evidence type="ECO:0000313" key="2">
    <source>
        <dbReference type="Proteomes" id="UP000433183"/>
    </source>
</evidence>
<accession>A0A6B9J9D4</accession>
<protein>
    <submittedName>
        <fullName evidence="1">Uncharacterized protein</fullName>
    </submittedName>
</protein>
<proteinExistence type="predicted"/>